<evidence type="ECO:0000259" key="4">
    <source>
        <dbReference type="Pfam" id="PF13649"/>
    </source>
</evidence>
<evidence type="ECO:0000256" key="2">
    <source>
        <dbReference type="ARBA" id="ARBA00022679"/>
    </source>
</evidence>
<feature type="domain" description="Methyltransferase" evidence="4">
    <location>
        <begin position="46"/>
        <end position="136"/>
    </location>
</feature>
<dbReference type="AlphaFoldDB" id="A0AAE4B0B8"/>
<dbReference type="PANTHER" id="PTHR43464:SF19">
    <property type="entry name" value="UBIQUINONE BIOSYNTHESIS O-METHYLTRANSFERASE, MITOCHONDRIAL"/>
    <property type="match status" value="1"/>
</dbReference>
<gene>
    <name evidence="5" type="ORF">J2S42_006108</name>
</gene>
<dbReference type="GO" id="GO:0032259">
    <property type="term" value="P:methylation"/>
    <property type="evidence" value="ECO:0007669"/>
    <property type="project" value="UniProtKB-KW"/>
</dbReference>
<dbReference type="EMBL" id="JAUSUZ010000001">
    <property type="protein sequence ID" value="MDQ0369439.1"/>
    <property type="molecule type" value="Genomic_DNA"/>
</dbReference>
<dbReference type="Gene3D" id="3.40.50.150">
    <property type="entry name" value="Vaccinia Virus protein VP39"/>
    <property type="match status" value="1"/>
</dbReference>
<evidence type="ECO:0000313" key="5">
    <source>
        <dbReference type="EMBL" id="MDQ0369439.1"/>
    </source>
</evidence>
<dbReference type="CDD" id="cd02440">
    <property type="entry name" value="AdoMet_MTases"/>
    <property type="match status" value="1"/>
</dbReference>
<dbReference type="PANTHER" id="PTHR43464">
    <property type="entry name" value="METHYLTRANSFERASE"/>
    <property type="match status" value="1"/>
</dbReference>
<sequence length="202" mass="21859">MDTERIRRSYTAVADLYIALFGAADRVHADDLAFIGRHLAGHRGPVLDLGCGPGHLTAHLRALGADATGIDLVPAFIAHARATHPDGRYRLGSLDALDAAGHSVAGLLAFYSLIHLPPPDLHRVLTEFRRVTAPGGTLVLGFFEGPETEAFDHKVTTAYRYPVDEMSDRLARAGFTETDRLQRPAEDGHRPHAMLAAVAAER</sequence>
<comment type="caution">
    <text evidence="5">The sequence shown here is derived from an EMBL/GenBank/DDBJ whole genome shotgun (WGS) entry which is preliminary data.</text>
</comment>
<keyword evidence="2" id="KW-0808">Transferase</keyword>
<dbReference type="Proteomes" id="UP001240236">
    <property type="component" value="Unassembled WGS sequence"/>
</dbReference>
<keyword evidence="3" id="KW-0949">S-adenosyl-L-methionine</keyword>
<name>A0AAE4B0B8_9ACTN</name>
<evidence type="ECO:0000313" key="6">
    <source>
        <dbReference type="Proteomes" id="UP001240236"/>
    </source>
</evidence>
<organism evidence="5 6">
    <name type="scientific">Catenuloplanes indicus</name>
    <dbReference type="NCBI Taxonomy" id="137267"/>
    <lineage>
        <taxon>Bacteria</taxon>
        <taxon>Bacillati</taxon>
        <taxon>Actinomycetota</taxon>
        <taxon>Actinomycetes</taxon>
        <taxon>Micromonosporales</taxon>
        <taxon>Micromonosporaceae</taxon>
        <taxon>Catenuloplanes</taxon>
    </lineage>
</organism>
<accession>A0AAE4B0B8</accession>
<protein>
    <submittedName>
        <fullName evidence="5">SAM-dependent methyltransferase</fullName>
    </submittedName>
</protein>
<dbReference type="SUPFAM" id="SSF53335">
    <property type="entry name" value="S-adenosyl-L-methionine-dependent methyltransferases"/>
    <property type="match status" value="1"/>
</dbReference>
<dbReference type="Pfam" id="PF13649">
    <property type="entry name" value="Methyltransf_25"/>
    <property type="match status" value="1"/>
</dbReference>
<dbReference type="InterPro" id="IPR029063">
    <property type="entry name" value="SAM-dependent_MTases_sf"/>
</dbReference>
<evidence type="ECO:0000256" key="3">
    <source>
        <dbReference type="ARBA" id="ARBA00022691"/>
    </source>
</evidence>
<keyword evidence="6" id="KW-1185">Reference proteome</keyword>
<evidence type="ECO:0000256" key="1">
    <source>
        <dbReference type="ARBA" id="ARBA00022603"/>
    </source>
</evidence>
<proteinExistence type="predicted"/>
<dbReference type="InterPro" id="IPR041698">
    <property type="entry name" value="Methyltransf_25"/>
</dbReference>
<dbReference type="GO" id="GO:0008168">
    <property type="term" value="F:methyltransferase activity"/>
    <property type="evidence" value="ECO:0007669"/>
    <property type="project" value="UniProtKB-KW"/>
</dbReference>
<reference evidence="5 6" key="1">
    <citation type="submission" date="2023-07" db="EMBL/GenBank/DDBJ databases">
        <title>Sequencing the genomes of 1000 actinobacteria strains.</title>
        <authorList>
            <person name="Klenk H.-P."/>
        </authorList>
    </citation>
    <scope>NUCLEOTIDE SEQUENCE [LARGE SCALE GENOMIC DNA]</scope>
    <source>
        <strain evidence="5 6">DSM 44709</strain>
    </source>
</reference>
<keyword evidence="1 5" id="KW-0489">Methyltransferase</keyword>
<dbReference type="RefSeq" id="WP_307244669.1">
    <property type="nucleotide sequence ID" value="NZ_JAUSUZ010000001.1"/>
</dbReference>